<dbReference type="InterPro" id="IPR050983">
    <property type="entry name" value="GST_Omega/HSP26"/>
</dbReference>
<dbReference type="PROSITE" id="PS50404">
    <property type="entry name" value="GST_NTER"/>
    <property type="match status" value="1"/>
</dbReference>
<dbReference type="InterPro" id="IPR036282">
    <property type="entry name" value="Glutathione-S-Trfase_C_sf"/>
</dbReference>
<dbReference type="PANTHER" id="PTHR43968">
    <property type="match status" value="1"/>
</dbReference>
<dbReference type="Pfam" id="PF13409">
    <property type="entry name" value="GST_N_2"/>
    <property type="match status" value="1"/>
</dbReference>
<dbReference type="CDD" id="cd03205">
    <property type="entry name" value="GST_C_6"/>
    <property type="match status" value="1"/>
</dbReference>
<organism evidence="2 3">
    <name type="scientific">Lysobacter gummosus</name>
    <dbReference type="NCBI Taxonomy" id="262324"/>
    <lineage>
        <taxon>Bacteria</taxon>
        <taxon>Pseudomonadati</taxon>
        <taxon>Pseudomonadota</taxon>
        <taxon>Gammaproteobacteria</taxon>
        <taxon>Lysobacterales</taxon>
        <taxon>Lysobacteraceae</taxon>
        <taxon>Lysobacter</taxon>
    </lineage>
</organism>
<keyword evidence="3" id="KW-1185">Reference proteome</keyword>
<dbReference type="Gene3D" id="3.40.30.10">
    <property type="entry name" value="Glutaredoxin"/>
    <property type="match status" value="1"/>
</dbReference>
<dbReference type="SUPFAM" id="SSF52833">
    <property type="entry name" value="Thioredoxin-like"/>
    <property type="match status" value="1"/>
</dbReference>
<dbReference type="EMBL" id="CP093547">
    <property type="protein sequence ID" value="UNP28769.1"/>
    <property type="molecule type" value="Genomic_DNA"/>
</dbReference>
<dbReference type="InterPro" id="IPR036249">
    <property type="entry name" value="Thioredoxin-like_sf"/>
</dbReference>
<dbReference type="RefSeq" id="WP_057944321.1">
    <property type="nucleotide sequence ID" value="NZ_CP011131.1"/>
</dbReference>
<protein>
    <submittedName>
        <fullName evidence="2">Glutathione S-transferase</fullName>
    </submittedName>
</protein>
<dbReference type="SUPFAM" id="SSF47616">
    <property type="entry name" value="GST C-terminal domain-like"/>
    <property type="match status" value="1"/>
</dbReference>
<dbReference type="InterPro" id="IPR004045">
    <property type="entry name" value="Glutathione_S-Trfase_N"/>
</dbReference>
<name>A0ABY3X855_9GAMM</name>
<dbReference type="PANTHER" id="PTHR43968:SF6">
    <property type="entry name" value="GLUTATHIONE S-TRANSFERASE OMEGA"/>
    <property type="match status" value="1"/>
</dbReference>
<sequence length="205" mass="23352">MQLLYQTHSPYARKALVFAHEAGLADRIEVVHHETSPTLRNETVYAQNPLGKVPVLIRPGQTPIFDSDVICAYLDTLHDGAPLIPRDGEARWHVLQLQALAQGLADFGIKVRWETVRRPEALRYEALRTGYTQKLIESYDWLERELDTDTAVHVGHIAVATALSWLEFRELPDFRAGRPRLSAWLDAFERRESMRATPLSGETQD</sequence>
<dbReference type="Pfam" id="PF13410">
    <property type="entry name" value="GST_C_2"/>
    <property type="match status" value="1"/>
</dbReference>
<proteinExistence type="predicted"/>
<accession>A0ABY3X855</accession>
<gene>
    <name evidence="2" type="ORF">MOV92_20150</name>
</gene>
<feature type="domain" description="GST N-terminal" evidence="1">
    <location>
        <begin position="1"/>
        <end position="82"/>
    </location>
</feature>
<evidence type="ECO:0000313" key="3">
    <source>
        <dbReference type="Proteomes" id="UP000829194"/>
    </source>
</evidence>
<dbReference type="CDD" id="cd03049">
    <property type="entry name" value="GST_N_3"/>
    <property type="match status" value="1"/>
</dbReference>
<evidence type="ECO:0000259" key="1">
    <source>
        <dbReference type="PROSITE" id="PS50404"/>
    </source>
</evidence>
<dbReference type="Proteomes" id="UP000829194">
    <property type="component" value="Chromosome"/>
</dbReference>
<reference evidence="2 3" key="1">
    <citation type="submission" date="2022-03" db="EMBL/GenBank/DDBJ databases">
        <title>Complete genome sequence of Lysobacter capsici VKM B-2533 and Lysobacter gummosus 10.1.1, promising sources of lytic agents.</title>
        <authorList>
            <person name="Tarlachkov S.V."/>
            <person name="Kudryakova I.V."/>
            <person name="Afoshin A.S."/>
            <person name="Leontyevskaya E.A."/>
            <person name="Leontyevskaya N.V."/>
        </authorList>
    </citation>
    <scope>NUCLEOTIDE SEQUENCE [LARGE SCALE GENOMIC DNA]</scope>
    <source>
        <strain evidence="2 3">10.1.1</strain>
    </source>
</reference>
<dbReference type="Gene3D" id="1.20.1050.10">
    <property type="match status" value="1"/>
</dbReference>
<evidence type="ECO:0000313" key="2">
    <source>
        <dbReference type="EMBL" id="UNP28769.1"/>
    </source>
</evidence>